<evidence type="ECO:0000313" key="2">
    <source>
        <dbReference type="EMBL" id="GKX28857.1"/>
    </source>
</evidence>
<feature type="transmembrane region" description="Helical" evidence="1">
    <location>
        <begin position="85"/>
        <end position="107"/>
    </location>
</feature>
<evidence type="ECO:0000256" key="1">
    <source>
        <dbReference type="SAM" id="Phobius"/>
    </source>
</evidence>
<sequence>MKQKFNMYLFGLYELIIAFVAFYTGIKMISDPIGELGVFAHEFPIDWSTKLQIDSWSIPGIFAILLFGIGNVLVFIYCITKNQRLCGILGIIMGSILFVGIIIQMLWLEIILFSIQCLLASIIQILWGIVLLKNHKTNALISNQ</sequence>
<comment type="caution">
    <text evidence="2">The sequence shown here is derived from an EMBL/GenBank/DDBJ whole genome shotgun (WGS) entry which is preliminary data.</text>
</comment>
<gene>
    <name evidence="2" type="ORF">SH1V18_13370</name>
</gene>
<feature type="transmembrane region" description="Helical" evidence="1">
    <location>
        <begin position="113"/>
        <end position="132"/>
    </location>
</feature>
<organism evidence="2 3">
    <name type="scientific">Vallitalea longa</name>
    <dbReference type="NCBI Taxonomy" id="2936439"/>
    <lineage>
        <taxon>Bacteria</taxon>
        <taxon>Bacillati</taxon>
        <taxon>Bacillota</taxon>
        <taxon>Clostridia</taxon>
        <taxon>Lachnospirales</taxon>
        <taxon>Vallitaleaceae</taxon>
        <taxon>Vallitalea</taxon>
    </lineage>
</organism>
<keyword evidence="1" id="KW-0472">Membrane</keyword>
<accession>A0A9W5Y8M6</accession>
<keyword evidence="1" id="KW-0812">Transmembrane</keyword>
<feature type="transmembrane region" description="Helical" evidence="1">
    <location>
        <begin position="7"/>
        <end position="26"/>
    </location>
</feature>
<reference evidence="2" key="1">
    <citation type="submission" date="2022-06" db="EMBL/GenBank/DDBJ databases">
        <title>Vallitalea longa sp. nov., an anaerobic bacterium isolated from marine sediment.</title>
        <authorList>
            <person name="Hirano S."/>
            <person name="Terahara T."/>
            <person name="Mori K."/>
            <person name="Hamada M."/>
            <person name="Matsumoto R."/>
            <person name="Kobayashi T."/>
        </authorList>
    </citation>
    <scope>NUCLEOTIDE SEQUENCE</scope>
    <source>
        <strain evidence="2">SH18-1</strain>
    </source>
</reference>
<dbReference type="Proteomes" id="UP001144256">
    <property type="component" value="Unassembled WGS sequence"/>
</dbReference>
<dbReference type="AlphaFoldDB" id="A0A9W5Y8M6"/>
<protein>
    <submittedName>
        <fullName evidence="2">Uncharacterized protein</fullName>
    </submittedName>
</protein>
<name>A0A9W5Y8M6_9FIRM</name>
<proteinExistence type="predicted"/>
<feature type="transmembrane region" description="Helical" evidence="1">
    <location>
        <begin position="56"/>
        <end position="78"/>
    </location>
</feature>
<dbReference type="RefSeq" id="WP_281813722.1">
    <property type="nucleotide sequence ID" value="NZ_BRLB01000002.1"/>
</dbReference>
<evidence type="ECO:0000313" key="3">
    <source>
        <dbReference type="Proteomes" id="UP001144256"/>
    </source>
</evidence>
<dbReference type="EMBL" id="BRLB01000002">
    <property type="protein sequence ID" value="GKX28857.1"/>
    <property type="molecule type" value="Genomic_DNA"/>
</dbReference>
<keyword evidence="1" id="KW-1133">Transmembrane helix</keyword>
<keyword evidence="3" id="KW-1185">Reference proteome</keyword>